<evidence type="ECO:0000256" key="1">
    <source>
        <dbReference type="SAM" id="MobiDB-lite"/>
    </source>
</evidence>
<comment type="caution">
    <text evidence="2">The sequence shown here is derived from an EMBL/GenBank/DDBJ whole genome shotgun (WGS) entry which is preliminary data.</text>
</comment>
<proteinExistence type="predicted"/>
<reference evidence="2" key="1">
    <citation type="submission" date="2021-02" db="EMBL/GenBank/DDBJ databases">
        <authorList>
            <person name="Nowell W R."/>
        </authorList>
    </citation>
    <scope>NUCLEOTIDE SEQUENCE</scope>
</reference>
<evidence type="ECO:0000313" key="2">
    <source>
        <dbReference type="EMBL" id="CAF5172247.1"/>
    </source>
</evidence>
<feature type="region of interest" description="Disordered" evidence="1">
    <location>
        <begin position="34"/>
        <end position="63"/>
    </location>
</feature>
<organism evidence="2 3">
    <name type="scientific">Rotaria magnacalcarata</name>
    <dbReference type="NCBI Taxonomy" id="392030"/>
    <lineage>
        <taxon>Eukaryota</taxon>
        <taxon>Metazoa</taxon>
        <taxon>Spiralia</taxon>
        <taxon>Gnathifera</taxon>
        <taxon>Rotifera</taxon>
        <taxon>Eurotatoria</taxon>
        <taxon>Bdelloidea</taxon>
        <taxon>Philodinida</taxon>
        <taxon>Philodinidae</taxon>
        <taxon>Rotaria</taxon>
    </lineage>
</organism>
<protein>
    <submittedName>
        <fullName evidence="2">Uncharacterized protein</fullName>
    </submittedName>
</protein>
<evidence type="ECO:0000313" key="3">
    <source>
        <dbReference type="Proteomes" id="UP000681967"/>
    </source>
</evidence>
<dbReference type="Proteomes" id="UP000681967">
    <property type="component" value="Unassembled WGS sequence"/>
</dbReference>
<dbReference type="EMBL" id="CAJOBH010282715">
    <property type="protein sequence ID" value="CAF5172247.1"/>
    <property type="molecule type" value="Genomic_DNA"/>
</dbReference>
<dbReference type="AlphaFoldDB" id="A0A8S3H1X6"/>
<gene>
    <name evidence="2" type="ORF">BYL167_LOCUS77533</name>
</gene>
<feature type="non-terminal residue" evidence="2">
    <location>
        <position position="63"/>
    </location>
</feature>
<sequence length="63" mass="7045">MIVESYVFQSLTNNHSQPLQIKQIEMAMNKLTVKQNGQSKMDENRTDDDYGGGGIKTNLPISS</sequence>
<accession>A0A8S3H1X6</accession>
<name>A0A8S3H1X6_9BILA</name>